<name>A0A7W9ESU3_9SPHN</name>
<keyword evidence="2" id="KW-1185">Reference proteome</keyword>
<sequence length="108" mass="11894">MSARLPSDLLVGAMMRRVQQAGGYATVLAKGDAQAGSVLVIGVERGADPHIWERGFGPDGRTVLIDSTPAGDPDEYWRRRRARDPDLWVIELDIPDSERFAAETMLDD</sequence>
<proteinExistence type="predicted"/>
<dbReference type="InterPro" id="IPR009964">
    <property type="entry name" value="DUF1491"/>
</dbReference>
<reference evidence="1 2" key="1">
    <citation type="submission" date="2020-08" db="EMBL/GenBank/DDBJ databases">
        <title>Genomic Encyclopedia of Type Strains, Phase IV (KMG-IV): sequencing the most valuable type-strain genomes for metagenomic binning, comparative biology and taxonomic classification.</title>
        <authorList>
            <person name="Goeker M."/>
        </authorList>
    </citation>
    <scope>NUCLEOTIDE SEQUENCE [LARGE SCALE GENOMIC DNA]</scope>
    <source>
        <strain evidence="1 2">DSM 100044</strain>
    </source>
</reference>
<dbReference type="Pfam" id="PF07372">
    <property type="entry name" value="DUF1491"/>
    <property type="match status" value="1"/>
</dbReference>
<gene>
    <name evidence="1" type="ORF">FHS94_000298</name>
</gene>
<dbReference type="EMBL" id="JACIJK010000001">
    <property type="protein sequence ID" value="MBB5713479.1"/>
    <property type="molecule type" value="Genomic_DNA"/>
</dbReference>
<evidence type="ECO:0000313" key="2">
    <source>
        <dbReference type="Proteomes" id="UP000546200"/>
    </source>
</evidence>
<accession>A0A7W9ESU3</accession>
<evidence type="ECO:0000313" key="1">
    <source>
        <dbReference type="EMBL" id="MBB5713479.1"/>
    </source>
</evidence>
<evidence type="ECO:0008006" key="3">
    <source>
        <dbReference type="Google" id="ProtNLM"/>
    </source>
</evidence>
<dbReference type="Gene3D" id="3.40.1530.20">
    <property type="entry name" value="Protein of unknown function (DUF1491)"/>
    <property type="match status" value="1"/>
</dbReference>
<protein>
    <recommendedName>
        <fullName evidence="3">DUF1491 family protein</fullName>
    </recommendedName>
</protein>
<organism evidence="1 2">
    <name type="scientific">Sphingomonas aerophila</name>
    <dbReference type="NCBI Taxonomy" id="1344948"/>
    <lineage>
        <taxon>Bacteria</taxon>
        <taxon>Pseudomonadati</taxon>
        <taxon>Pseudomonadota</taxon>
        <taxon>Alphaproteobacteria</taxon>
        <taxon>Sphingomonadales</taxon>
        <taxon>Sphingomonadaceae</taxon>
        <taxon>Sphingomonas</taxon>
    </lineage>
</organism>
<dbReference type="RefSeq" id="WP_184053787.1">
    <property type="nucleotide sequence ID" value="NZ_JACIJK010000001.1"/>
</dbReference>
<dbReference type="Proteomes" id="UP000546200">
    <property type="component" value="Unassembled WGS sequence"/>
</dbReference>
<comment type="caution">
    <text evidence="1">The sequence shown here is derived from an EMBL/GenBank/DDBJ whole genome shotgun (WGS) entry which is preliminary data.</text>
</comment>
<dbReference type="AlphaFoldDB" id="A0A7W9ESU3"/>